<organism evidence="3">
    <name type="scientific">Salpingoeca rosetta (strain ATCC 50818 / BSB-021)</name>
    <dbReference type="NCBI Taxonomy" id="946362"/>
    <lineage>
        <taxon>Eukaryota</taxon>
        <taxon>Choanoflagellata</taxon>
        <taxon>Craspedida</taxon>
        <taxon>Salpingoecidae</taxon>
        <taxon>Salpingoeca</taxon>
    </lineage>
</organism>
<feature type="compositionally biased region" description="Polar residues" evidence="1">
    <location>
        <begin position="53"/>
        <end position="62"/>
    </location>
</feature>
<sequence length="82" mass="9027">MACFVSANRRVDSVPDRLRVRSNSAFVTSEFRFQRVSSHRSRLASMLGAAGLRTSNMGSRPNTAPAPHTSLTSRLRHSNSPL</sequence>
<protein>
    <submittedName>
        <fullName evidence="2">Uncharacterized protein</fullName>
    </submittedName>
</protein>
<dbReference type="AlphaFoldDB" id="F2UJZ4"/>
<dbReference type="Proteomes" id="UP000007799">
    <property type="component" value="Unassembled WGS sequence"/>
</dbReference>
<evidence type="ECO:0000313" key="3">
    <source>
        <dbReference type="Proteomes" id="UP000007799"/>
    </source>
</evidence>
<name>F2UJZ4_SALR5</name>
<dbReference type="RefSeq" id="XP_004990331.1">
    <property type="nucleotide sequence ID" value="XM_004990274.1"/>
</dbReference>
<dbReference type="EMBL" id="GL832978">
    <property type="protein sequence ID" value="EGD77443.1"/>
    <property type="molecule type" value="Genomic_DNA"/>
</dbReference>
<dbReference type="InParanoid" id="F2UJZ4"/>
<gene>
    <name evidence="2" type="ORF">PTSG_12753</name>
</gene>
<accession>F2UJZ4</accession>
<evidence type="ECO:0000313" key="2">
    <source>
        <dbReference type="EMBL" id="EGD77443.1"/>
    </source>
</evidence>
<dbReference type="KEGG" id="sre:PTSG_12753"/>
<proteinExistence type="predicted"/>
<evidence type="ECO:0000256" key="1">
    <source>
        <dbReference type="SAM" id="MobiDB-lite"/>
    </source>
</evidence>
<feature type="region of interest" description="Disordered" evidence="1">
    <location>
        <begin position="49"/>
        <end position="82"/>
    </location>
</feature>
<feature type="compositionally biased region" description="Polar residues" evidence="1">
    <location>
        <begin position="69"/>
        <end position="82"/>
    </location>
</feature>
<reference evidence="2" key="1">
    <citation type="submission" date="2009-08" db="EMBL/GenBank/DDBJ databases">
        <title>Annotation of Salpingoeca rosetta.</title>
        <authorList>
            <consortium name="The Broad Institute Genome Sequencing Platform"/>
            <person name="Russ C."/>
            <person name="Cuomo C."/>
            <person name="Burger G."/>
            <person name="Gray M.W."/>
            <person name="Holland P.W.H."/>
            <person name="King N."/>
            <person name="Lang F.B.F."/>
            <person name="Roger A.J."/>
            <person name="Ruiz-Trillo I."/>
            <person name="Young S.K."/>
            <person name="Zeng Q."/>
            <person name="Gargeya S."/>
            <person name="Alvarado L."/>
            <person name="Berlin A."/>
            <person name="Chapman S.B."/>
            <person name="Chen Z."/>
            <person name="Freedman E."/>
            <person name="Gellesch M."/>
            <person name="Goldberg J."/>
            <person name="Griggs A."/>
            <person name="Gujja S."/>
            <person name="Heilman E."/>
            <person name="Heiman D."/>
            <person name="Howarth C."/>
            <person name="Mehta T."/>
            <person name="Neiman D."/>
            <person name="Pearson M."/>
            <person name="Roberts A."/>
            <person name="Saif S."/>
            <person name="Shea T."/>
            <person name="Shenoy N."/>
            <person name="Sisk P."/>
            <person name="Stolte C."/>
            <person name="Sykes S."/>
            <person name="White J."/>
            <person name="Yandava C."/>
            <person name="Haas B."/>
            <person name="Nusbaum C."/>
            <person name="Birren B."/>
        </authorList>
    </citation>
    <scope>NUCLEOTIDE SEQUENCE [LARGE SCALE GENOMIC DNA]</scope>
    <source>
        <strain evidence="2">ATCC 50818</strain>
    </source>
</reference>
<keyword evidence="3" id="KW-1185">Reference proteome</keyword>
<dbReference type="GeneID" id="16070887"/>